<evidence type="ECO:0000256" key="1">
    <source>
        <dbReference type="ARBA" id="ARBA00023284"/>
    </source>
</evidence>
<dbReference type="SUPFAM" id="SSF48452">
    <property type="entry name" value="TPR-like"/>
    <property type="match status" value="1"/>
</dbReference>
<dbReference type="PANTHER" id="PTHR32234">
    <property type="entry name" value="THIOL:DISULFIDE INTERCHANGE PROTEIN DSBD"/>
    <property type="match status" value="1"/>
</dbReference>
<keyword evidence="5" id="KW-1185">Reference proteome</keyword>
<dbReference type="PANTHER" id="PTHR32234:SF0">
    <property type="entry name" value="THIOL:DISULFIDE INTERCHANGE PROTEIN DSBD"/>
    <property type="match status" value="1"/>
</dbReference>
<dbReference type="EMBL" id="JAICCF010000004">
    <property type="protein sequence ID" value="MBW8687248.1"/>
    <property type="molecule type" value="Genomic_DNA"/>
</dbReference>
<keyword evidence="2" id="KW-0732">Signal</keyword>
<comment type="caution">
    <text evidence="4">The sequence shown here is derived from an EMBL/GenBank/DDBJ whole genome shotgun (WGS) entry which is preliminary data.</text>
</comment>
<organism evidence="4 5">
    <name type="scientific">Chitinophaga rhizophila</name>
    <dbReference type="NCBI Taxonomy" id="2866212"/>
    <lineage>
        <taxon>Bacteria</taxon>
        <taxon>Pseudomonadati</taxon>
        <taxon>Bacteroidota</taxon>
        <taxon>Chitinophagia</taxon>
        <taxon>Chitinophagales</taxon>
        <taxon>Chitinophagaceae</taxon>
        <taxon>Chitinophaga</taxon>
    </lineage>
</organism>
<dbReference type="Proteomes" id="UP000812961">
    <property type="component" value="Unassembled WGS sequence"/>
</dbReference>
<dbReference type="InterPro" id="IPR012336">
    <property type="entry name" value="Thioredoxin-like_fold"/>
</dbReference>
<feature type="domain" description="Thioredoxin" evidence="3">
    <location>
        <begin position="8"/>
        <end position="150"/>
    </location>
</feature>
<reference evidence="4 5" key="1">
    <citation type="submission" date="2021-08" db="EMBL/GenBank/DDBJ databases">
        <title>The genome sequence of Chitinophaga sp. B61.</title>
        <authorList>
            <person name="Zhang X."/>
        </authorList>
    </citation>
    <scope>NUCLEOTIDE SEQUENCE [LARGE SCALE GENOMIC DNA]</scope>
    <source>
        <strain evidence="4 5">B61</strain>
    </source>
</reference>
<proteinExistence type="predicted"/>
<gene>
    <name evidence="4" type="ORF">K1Y79_23120</name>
</gene>
<feature type="signal peptide" evidence="2">
    <location>
        <begin position="1"/>
        <end position="19"/>
    </location>
</feature>
<dbReference type="SUPFAM" id="SSF52833">
    <property type="entry name" value="Thioredoxin-like"/>
    <property type="match status" value="1"/>
</dbReference>
<accession>A0ABS7GHR8</accession>
<protein>
    <submittedName>
        <fullName evidence="4">Thioredoxin family protein</fullName>
    </submittedName>
</protein>
<dbReference type="RefSeq" id="WP_220252569.1">
    <property type="nucleotide sequence ID" value="NZ_JAICCF010000004.1"/>
</dbReference>
<name>A0ABS7GHR8_9BACT</name>
<evidence type="ECO:0000313" key="5">
    <source>
        <dbReference type="Proteomes" id="UP000812961"/>
    </source>
</evidence>
<dbReference type="Gene3D" id="3.40.30.10">
    <property type="entry name" value="Glutaredoxin"/>
    <property type="match status" value="1"/>
</dbReference>
<evidence type="ECO:0000313" key="4">
    <source>
        <dbReference type="EMBL" id="MBW8687248.1"/>
    </source>
</evidence>
<feature type="chain" id="PRO_5045602165" evidence="2">
    <location>
        <begin position="20"/>
        <end position="433"/>
    </location>
</feature>
<evidence type="ECO:0000256" key="2">
    <source>
        <dbReference type="SAM" id="SignalP"/>
    </source>
</evidence>
<dbReference type="PROSITE" id="PS51352">
    <property type="entry name" value="THIOREDOXIN_2"/>
    <property type="match status" value="1"/>
</dbReference>
<dbReference type="Pfam" id="PF13098">
    <property type="entry name" value="Thioredoxin_2"/>
    <property type="match status" value="1"/>
</dbReference>
<keyword evidence="1" id="KW-0676">Redox-active center</keyword>
<dbReference type="InterPro" id="IPR011990">
    <property type="entry name" value="TPR-like_helical_dom_sf"/>
</dbReference>
<dbReference type="InterPro" id="IPR036249">
    <property type="entry name" value="Thioredoxin-like_sf"/>
</dbReference>
<dbReference type="PROSITE" id="PS00194">
    <property type="entry name" value="THIOREDOXIN_1"/>
    <property type="match status" value="1"/>
</dbReference>
<dbReference type="InterPro" id="IPR013766">
    <property type="entry name" value="Thioredoxin_domain"/>
</dbReference>
<sequence>MKKIVIVLLLSLCTPLFSAAQNAKGGFRDFPDWQAVLNEAKTTNKNIFVDFYATWCGPCKEMDATVYTDPRVSGSLDSNYIAVKIQMDRTKEDNPKIQSWYQEAASLGKKYQINAFPTLLFLSRKGELLAIESGFQSALDLVRLLQAANDPQNAYYLQLQKYQDGSIALKDLLNLAITTKRYKHDSLADAMAKRYKTGYYDLLSLDSQLNRSFTDLITHFPGTIKEKDRIVSYMYANPKILDSTFRPGLSNDYISYFIRRDIVDPLIDEADQENRKPDWARITKEVAKKYGNQKATNLVFDSKLAWLYKKEDWENVVKLEIEKVEKKGIQNAVKASSLQVNNLVYDLIFKKSNNPVYLKKGLQFMEVLLEKNPADHEVIDTYANVLYKIGRKHEAIQQEKKALILAEEKKHEQNVQVYKDVLKLMQENKPTWQ</sequence>
<dbReference type="InterPro" id="IPR017937">
    <property type="entry name" value="Thioredoxin_CS"/>
</dbReference>
<evidence type="ECO:0000259" key="3">
    <source>
        <dbReference type="PROSITE" id="PS51352"/>
    </source>
</evidence>